<dbReference type="InterPro" id="IPR041694">
    <property type="entry name" value="ADH_N_2"/>
</dbReference>
<dbReference type="AlphaFoldDB" id="A0A6N9Q4B5"/>
<comment type="caution">
    <text evidence="3">The sequence shown here is derived from an EMBL/GenBank/DDBJ whole genome shotgun (WGS) entry which is preliminary data.</text>
</comment>
<dbReference type="OrthoDB" id="9805663at2"/>
<organism evidence="3 4">
    <name type="scientific">Chengkuizengella marina</name>
    <dbReference type="NCBI Taxonomy" id="2507566"/>
    <lineage>
        <taxon>Bacteria</taxon>
        <taxon>Bacillati</taxon>
        <taxon>Bacillota</taxon>
        <taxon>Bacilli</taxon>
        <taxon>Bacillales</taxon>
        <taxon>Paenibacillaceae</taxon>
        <taxon>Chengkuizengella</taxon>
    </lineage>
</organism>
<dbReference type="Gene3D" id="3.40.50.720">
    <property type="entry name" value="NAD(P)-binding Rossmann-like Domain"/>
    <property type="match status" value="1"/>
</dbReference>
<dbReference type="Gene3D" id="3.90.180.10">
    <property type="entry name" value="Medium-chain alcohol dehydrogenases, catalytic domain"/>
    <property type="match status" value="1"/>
</dbReference>
<evidence type="ECO:0000313" key="4">
    <source>
        <dbReference type="Proteomes" id="UP000448943"/>
    </source>
</evidence>
<dbReference type="InterPro" id="IPR036291">
    <property type="entry name" value="NAD(P)-bd_dom_sf"/>
</dbReference>
<dbReference type="EMBL" id="SIJB01000027">
    <property type="protein sequence ID" value="NBI29666.1"/>
    <property type="molecule type" value="Genomic_DNA"/>
</dbReference>
<dbReference type="SMART" id="SM00829">
    <property type="entry name" value="PKS_ER"/>
    <property type="match status" value="1"/>
</dbReference>
<evidence type="ECO:0000256" key="1">
    <source>
        <dbReference type="ARBA" id="ARBA00023002"/>
    </source>
</evidence>
<name>A0A6N9Q4B5_9BACL</name>
<dbReference type="InterPro" id="IPR011032">
    <property type="entry name" value="GroES-like_sf"/>
</dbReference>
<dbReference type="SUPFAM" id="SSF51735">
    <property type="entry name" value="NAD(P)-binding Rossmann-fold domains"/>
    <property type="match status" value="1"/>
</dbReference>
<dbReference type="PANTHER" id="PTHR43205">
    <property type="entry name" value="PROSTAGLANDIN REDUCTASE"/>
    <property type="match status" value="1"/>
</dbReference>
<dbReference type="FunFam" id="3.40.50.720:FF:000121">
    <property type="entry name" value="Prostaglandin reductase 2"/>
    <property type="match status" value="1"/>
</dbReference>
<dbReference type="SUPFAM" id="SSF50129">
    <property type="entry name" value="GroES-like"/>
    <property type="match status" value="2"/>
</dbReference>
<dbReference type="Proteomes" id="UP000448943">
    <property type="component" value="Unassembled WGS sequence"/>
</dbReference>
<dbReference type="InterPro" id="IPR045010">
    <property type="entry name" value="MDR_fam"/>
</dbReference>
<evidence type="ECO:0000259" key="2">
    <source>
        <dbReference type="SMART" id="SM00829"/>
    </source>
</evidence>
<sequence length="337" mass="36798">MQNEEIQLASRPVGLPDEKTFRFVTTEMPTPNEEEILVKTLYLSVDPYMRGRMREGKSYVAPFAIDEAISGGVIGEVVESKSSNFQKGDIVTGMLNWARYQTVNETSVQKVNPSLAPISTSLGVLGMPGATAYFGLMDIGQPKEGETVVVSGAAGAVGMIVGQIAKIQGAHVVGIAGSQEKIDYLVNELNFDAAINYKDPDFKTKLKEACSNGVDVYFENVGGDISDEVFKRLNVNARIPVCGAISSYNNKEIDLGPRVQTLLIQNRALMKGFLVFDYIDRFPEGIKQLAGWMMEGKLKYEETIVEGFENTPEAFEGLFKGTNLGKLLVKVAEPSLT</sequence>
<protein>
    <submittedName>
        <fullName evidence="3">NADP-dependent oxidoreductase</fullName>
    </submittedName>
</protein>
<proteinExistence type="predicted"/>
<dbReference type="CDD" id="cd05288">
    <property type="entry name" value="PGDH"/>
    <property type="match status" value="1"/>
</dbReference>
<dbReference type="PANTHER" id="PTHR43205:SF7">
    <property type="entry name" value="PROSTAGLANDIN REDUCTASE 1"/>
    <property type="match status" value="1"/>
</dbReference>
<gene>
    <name evidence="3" type="ORF">ERL59_11920</name>
</gene>
<reference evidence="3 4" key="1">
    <citation type="submission" date="2019-01" db="EMBL/GenBank/DDBJ databases">
        <title>Chengkuizengella sp. nov., isolated from deep-sea sediment of East Pacific Ocean.</title>
        <authorList>
            <person name="Yang J."/>
            <person name="Lai Q."/>
            <person name="Shao Z."/>
        </authorList>
    </citation>
    <scope>NUCLEOTIDE SEQUENCE [LARGE SCALE GENOMIC DNA]</scope>
    <source>
        <strain evidence="3 4">YPA3-1-1</strain>
    </source>
</reference>
<dbReference type="InterPro" id="IPR013149">
    <property type="entry name" value="ADH-like_C"/>
</dbReference>
<dbReference type="Pfam" id="PF00107">
    <property type="entry name" value="ADH_zinc_N"/>
    <property type="match status" value="1"/>
</dbReference>
<evidence type="ECO:0000313" key="3">
    <source>
        <dbReference type="EMBL" id="NBI29666.1"/>
    </source>
</evidence>
<dbReference type="GO" id="GO:0016628">
    <property type="term" value="F:oxidoreductase activity, acting on the CH-CH group of donors, NAD or NADP as acceptor"/>
    <property type="evidence" value="ECO:0007669"/>
    <property type="project" value="InterPro"/>
</dbReference>
<dbReference type="InterPro" id="IPR020843">
    <property type="entry name" value="ER"/>
</dbReference>
<dbReference type="RefSeq" id="WP_160646474.1">
    <property type="nucleotide sequence ID" value="NZ_SIJB01000027.1"/>
</dbReference>
<feature type="domain" description="Enoyl reductase (ER)" evidence="2">
    <location>
        <begin position="14"/>
        <end position="329"/>
    </location>
</feature>
<keyword evidence="4" id="KW-1185">Reference proteome</keyword>
<keyword evidence="1" id="KW-0560">Oxidoreductase</keyword>
<accession>A0A6N9Q4B5</accession>
<dbReference type="Pfam" id="PF16884">
    <property type="entry name" value="ADH_N_2"/>
    <property type="match status" value="1"/>
</dbReference>